<feature type="non-terminal residue" evidence="1">
    <location>
        <position position="125"/>
    </location>
</feature>
<dbReference type="EMBL" id="BARW01015788">
    <property type="protein sequence ID" value="GAI98929.1"/>
    <property type="molecule type" value="Genomic_DNA"/>
</dbReference>
<comment type="caution">
    <text evidence="1">The sequence shown here is derived from an EMBL/GenBank/DDBJ whole genome shotgun (WGS) entry which is preliminary data.</text>
</comment>
<proteinExistence type="predicted"/>
<protein>
    <submittedName>
        <fullName evidence="1">Uncharacterized protein</fullName>
    </submittedName>
</protein>
<gene>
    <name evidence="1" type="ORF">S12H4_27635</name>
</gene>
<evidence type="ECO:0000313" key="1">
    <source>
        <dbReference type="EMBL" id="GAI98929.1"/>
    </source>
</evidence>
<name>X1V2P5_9ZZZZ</name>
<organism evidence="1">
    <name type="scientific">marine sediment metagenome</name>
    <dbReference type="NCBI Taxonomy" id="412755"/>
    <lineage>
        <taxon>unclassified sequences</taxon>
        <taxon>metagenomes</taxon>
        <taxon>ecological metagenomes</taxon>
    </lineage>
</organism>
<reference evidence="1" key="1">
    <citation type="journal article" date="2014" name="Front. Microbiol.">
        <title>High frequency of phylogenetically diverse reductive dehalogenase-homologous genes in deep subseafloor sedimentary metagenomes.</title>
        <authorList>
            <person name="Kawai M."/>
            <person name="Futagami T."/>
            <person name="Toyoda A."/>
            <person name="Takaki Y."/>
            <person name="Nishi S."/>
            <person name="Hori S."/>
            <person name="Arai W."/>
            <person name="Tsubouchi T."/>
            <person name="Morono Y."/>
            <person name="Uchiyama I."/>
            <person name="Ito T."/>
            <person name="Fujiyama A."/>
            <person name="Inagaki F."/>
            <person name="Takami H."/>
        </authorList>
    </citation>
    <scope>NUCLEOTIDE SEQUENCE</scope>
    <source>
        <strain evidence="1">Expedition CK06-06</strain>
    </source>
</reference>
<dbReference type="AlphaFoldDB" id="X1V2P5"/>
<accession>X1V2P5</accession>
<sequence length="125" mass="14471">MENSKKNIMISILLISLTVSFIFTNNIEGINTIDTLETLNSVSKEDMNAFQQQDTNNEYKESEISEESNLYSNLNGIQFNEENPFLIPESLQKRIEENKEKLFSPEINNFDIKLDSQYIIHIDSS</sequence>